<feature type="domain" description="DUF1330" evidence="1">
    <location>
        <begin position="6"/>
        <end position="88"/>
    </location>
</feature>
<reference evidence="3" key="1">
    <citation type="journal article" date="2017" name="Proc. Natl. Acad. Sci. U.S.A.">
        <title>Simulation of Deepwater Horizon oil plume reveals substrate specialization within a complex community of hydrocarbon-degraders.</title>
        <authorList>
            <person name="Hu P."/>
            <person name="Dubinsky E.A."/>
            <person name="Probst A.J."/>
            <person name="Wang J."/>
            <person name="Sieber C.M.K."/>
            <person name="Tom L.M."/>
            <person name="Gardinali P."/>
            <person name="Banfield J.F."/>
            <person name="Atlas R.M."/>
            <person name="Andersen G.L."/>
        </authorList>
    </citation>
    <scope>NUCLEOTIDE SEQUENCE [LARGE SCALE GENOMIC DNA]</scope>
</reference>
<dbReference type="SUPFAM" id="SSF54909">
    <property type="entry name" value="Dimeric alpha+beta barrel"/>
    <property type="match status" value="1"/>
</dbReference>
<dbReference type="InterPro" id="IPR010753">
    <property type="entry name" value="DUF1330"/>
</dbReference>
<name>A0A1Y5FBG3_9BACT</name>
<protein>
    <recommendedName>
        <fullName evidence="1">DUF1330 domain-containing protein</fullName>
    </recommendedName>
</protein>
<comment type="caution">
    <text evidence="2">The sequence shown here is derived from an EMBL/GenBank/DDBJ whole genome shotgun (WGS) entry which is preliminary data.</text>
</comment>
<dbReference type="Proteomes" id="UP000196531">
    <property type="component" value="Unassembled WGS sequence"/>
</dbReference>
<evidence type="ECO:0000313" key="3">
    <source>
        <dbReference type="Proteomes" id="UP000196531"/>
    </source>
</evidence>
<dbReference type="AlphaFoldDB" id="A0A1Y5FBG3"/>
<proteinExistence type="predicted"/>
<accession>A0A1Y5FBG3</accession>
<dbReference type="InterPro" id="IPR011008">
    <property type="entry name" value="Dimeric_a/b-barrel"/>
</dbReference>
<evidence type="ECO:0000313" key="2">
    <source>
        <dbReference type="EMBL" id="OUR99552.1"/>
    </source>
</evidence>
<gene>
    <name evidence="2" type="ORF">A9Q84_00600</name>
</gene>
<dbReference type="Pfam" id="PF07045">
    <property type="entry name" value="DUF1330"/>
    <property type="match status" value="1"/>
</dbReference>
<organism evidence="2 3">
    <name type="scientific">Halobacteriovorax marinus</name>
    <dbReference type="NCBI Taxonomy" id="97084"/>
    <lineage>
        <taxon>Bacteria</taxon>
        <taxon>Pseudomonadati</taxon>
        <taxon>Bdellovibrionota</taxon>
        <taxon>Bacteriovoracia</taxon>
        <taxon>Bacteriovoracales</taxon>
        <taxon>Halobacteriovoraceae</taxon>
        <taxon>Halobacteriovorax</taxon>
    </lineage>
</organism>
<dbReference type="Gene3D" id="3.30.70.100">
    <property type="match status" value="1"/>
</dbReference>
<evidence type="ECO:0000259" key="1">
    <source>
        <dbReference type="Pfam" id="PF07045"/>
    </source>
</evidence>
<dbReference type="EMBL" id="MAAO01000002">
    <property type="protein sequence ID" value="OUR99552.1"/>
    <property type="molecule type" value="Genomic_DNA"/>
</dbReference>
<sequence>MSKATLVVSGTVKNPDKVTQYKEVAIEVLKRHGAILPPLAREVTKILAGRQNPKSLLEIEFPNEQNILDAFNDPEYLAVVGLRDEGFEDLSIYIAASED</sequence>